<dbReference type="Pfam" id="PF02492">
    <property type="entry name" value="cobW"/>
    <property type="match status" value="1"/>
</dbReference>
<sequence length="225" mass="25106">MEKSKKEVLVLEDILGSNKKIASSIRKKLEDKGILAVNLLSSPGSGKTTLLERIGLRLKDHFKVGVIEGDIETERDAERIRKIGLPAWQITTHGACHLEAKMLARIFDQIPADLDFLFIENVGNLVCPASFDLGESLRFVLLSVPEGDDKPRKYPEAFITSQVFVITKSDLLPYLPFDAERVTAEALEINPKLEVFRTSALTGEGIDALCQYLEKKLQELRTQNA</sequence>
<dbReference type="InterPro" id="IPR003495">
    <property type="entry name" value="CobW/HypB/UreG_nucleotide-bd"/>
</dbReference>
<dbReference type="GO" id="GO:0051604">
    <property type="term" value="P:protein maturation"/>
    <property type="evidence" value="ECO:0007669"/>
    <property type="project" value="InterPro"/>
</dbReference>
<evidence type="ECO:0000256" key="7">
    <source>
        <dbReference type="ARBA" id="ARBA00023134"/>
    </source>
</evidence>
<evidence type="ECO:0000313" key="9">
    <source>
        <dbReference type="EMBL" id="RFT16963.1"/>
    </source>
</evidence>
<dbReference type="InterPro" id="IPR004392">
    <property type="entry name" value="Hyd_mat_HypB"/>
</dbReference>
<evidence type="ECO:0000313" key="10">
    <source>
        <dbReference type="Proteomes" id="UP000257323"/>
    </source>
</evidence>
<keyword evidence="5" id="KW-0378">Hydrolase</keyword>
<name>A0A3E2BQB3_9BACT</name>
<dbReference type="SUPFAM" id="SSF52540">
    <property type="entry name" value="P-loop containing nucleoside triphosphate hydrolases"/>
    <property type="match status" value="1"/>
</dbReference>
<keyword evidence="2" id="KW-0533">Nickel</keyword>
<proteinExistence type="inferred from homology"/>
<evidence type="ECO:0000256" key="5">
    <source>
        <dbReference type="ARBA" id="ARBA00022801"/>
    </source>
</evidence>
<dbReference type="InterPro" id="IPR027417">
    <property type="entry name" value="P-loop_NTPase"/>
</dbReference>
<evidence type="ECO:0000256" key="6">
    <source>
        <dbReference type="ARBA" id="ARBA00022833"/>
    </source>
</evidence>
<evidence type="ECO:0000256" key="3">
    <source>
        <dbReference type="ARBA" id="ARBA00022723"/>
    </source>
</evidence>
<dbReference type="AlphaFoldDB" id="A0A3E2BQB3"/>
<evidence type="ECO:0000256" key="2">
    <source>
        <dbReference type="ARBA" id="ARBA00022596"/>
    </source>
</evidence>
<keyword evidence="6" id="KW-0862">Zinc</keyword>
<evidence type="ECO:0000256" key="4">
    <source>
        <dbReference type="ARBA" id="ARBA00022741"/>
    </source>
</evidence>
<gene>
    <name evidence="9" type="ORF">OP8BY_0905</name>
</gene>
<reference evidence="9 10" key="1">
    <citation type="submission" date="2018-08" db="EMBL/GenBank/DDBJ databases">
        <title>Genome analysis of the thermophilic bacterium of the candidate phylum Aminicenantes from deep subsurface aquifer revealed its physiology and ecological role.</title>
        <authorList>
            <person name="Kadnikov V.V."/>
            <person name="Mardanov A.V."/>
            <person name="Beletsky A.V."/>
            <person name="Karnachuk O.V."/>
            <person name="Ravin N.V."/>
        </authorList>
    </citation>
    <scope>NUCLEOTIDE SEQUENCE [LARGE SCALE GENOMIC DNA]</scope>
    <source>
        <strain evidence="9">BY38</strain>
    </source>
</reference>
<dbReference type="GO" id="GO:0005525">
    <property type="term" value="F:GTP binding"/>
    <property type="evidence" value="ECO:0007669"/>
    <property type="project" value="UniProtKB-KW"/>
</dbReference>
<dbReference type="Proteomes" id="UP000257323">
    <property type="component" value="Unassembled WGS sequence"/>
</dbReference>
<protein>
    <submittedName>
        <fullName evidence="9">[NiFe] hydrogenase nickel incorporation-associated protein HypB</fullName>
    </submittedName>
</protein>
<dbReference type="Gene3D" id="3.40.50.300">
    <property type="entry name" value="P-loop containing nucleotide triphosphate hydrolases"/>
    <property type="match status" value="1"/>
</dbReference>
<keyword evidence="7" id="KW-0342">GTP-binding</keyword>
<dbReference type="GO" id="GO:0003924">
    <property type="term" value="F:GTPase activity"/>
    <property type="evidence" value="ECO:0007669"/>
    <property type="project" value="InterPro"/>
</dbReference>
<dbReference type="NCBIfam" id="TIGR00073">
    <property type="entry name" value="hypB"/>
    <property type="match status" value="1"/>
</dbReference>
<keyword evidence="3" id="KW-0479">Metal-binding</keyword>
<dbReference type="PANTHER" id="PTHR30134">
    <property type="entry name" value="HYDROGENASE PROTEIN ASSEMBLY PROTEIN, NICKEL CHAPERONE"/>
    <property type="match status" value="1"/>
</dbReference>
<dbReference type="GO" id="GO:0008270">
    <property type="term" value="F:zinc ion binding"/>
    <property type="evidence" value="ECO:0007669"/>
    <property type="project" value="TreeGrafter"/>
</dbReference>
<evidence type="ECO:0000256" key="1">
    <source>
        <dbReference type="ARBA" id="ARBA00006211"/>
    </source>
</evidence>
<feature type="domain" description="CobW/HypB/UreG nucleotide-binding" evidence="8">
    <location>
        <begin position="38"/>
        <end position="196"/>
    </location>
</feature>
<dbReference type="PANTHER" id="PTHR30134:SF2">
    <property type="entry name" value="HYDROGENASE MATURATION FACTOR HYPB"/>
    <property type="match status" value="1"/>
</dbReference>
<comment type="similarity">
    <text evidence="1">Belongs to the SIMIBI class G3E GTPase family. HypB/HupM subfamily.</text>
</comment>
<organism evidence="9 10">
    <name type="scientific">Candidatus Saccharicenans subterraneus</name>
    <dbReference type="NCBI Taxonomy" id="2508984"/>
    <lineage>
        <taxon>Bacteria</taxon>
        <taxon>Candidatus Aminicenantota</taxon>
        <taxon>Candidatus Aminicenantia</taxon>
        <taxon>Candidatus Aminicenantales</taxon>
        <taxon>Candidatus Saccharicenantaceae</taxon>
        <taxon>Candidatus Saccharicenans</taxon>
    </lineage>
</organism>
<dbReference type="PIRSF" id="PIRSF005624">
    <property type="entry name" value="Ni-bind_GTPase"/>
    <property type="match status" value="1"/>
</dbReference>
<evidence type="ECO:0000259" key="8">
    <source>
        <dbReference type="Pfam" id="PF02492"/>
    </source>
</evidence>
<keyword evidence="4" id="KW-0547">Nucleotide-binding</keyword>
<dbReference type="GO" id="GO:0016151">
    <property type="term" value="F:nickel cation binding"/>
    <property type="evidence" value="ECO:0007669"/>
    <property type="project" value="InterPro"/>
</dbReference>
<accession>A0A3E2BQB3</accession>
<dbReference type="EMBL" id="QUAH01000001">
    <property type="protein sequence ID" value="RFT16963.1"/>
    <property type="molecule type" value="Genomic_DNA"/>
</dbReference>
<comment type="caution">
    <text evidence="9">The sequence shown here is derived from an EMBL/GenBank/DDBJ whole genome shotgun (WGS) entry which is preliminary data.</text>
</comment>